<dbReference type="PANTHER" id="PTHR12001">
    <property type="entry name" value="GERANYLGERANYL PYROPHOSPHATE SYNTHASE"/>
    <property type="match status" value="1"/>
</dbReference>
<dbReference type="GO" id="GO:0004659">
    <property type="term" value="F:prenyltransferase activity"/>
    <property type="evidence" value="ECO:0007669"/>
    <property type="project" value="InterPro"/>
</dbReference>
<dbReference type="EMBL" id="CP002331">
    <property type="protein sequence ID" value="ADU79471.1"/>
    <property type="molecule type" value="Genomic_DNA"/>
</dbReference>
<comment type="similarity">
    <text evidence="2 6">Belongs to the FPP/GGPP synthase family.</text>
</comment>
<evidence type="ECO:0000256" key="2">
    <source>
        <dbReference type="ARBA" id="ARBA00006706"/>
    </source>
</evidence>
<sequence length="307" mass="35144">MQEKQLQAIQNKITSWIKEIESSFIDALFSKIGPSKMLRSKLMLALLDEKTDAILLDKAFNLCAIVEMIQTASLLHDDVIDKATMRRKLPSINALFGNFNAVMLGDVFYSKAFFELSKMGEAIAQILSNAVLRLSRGEIEDVFVGESFNSDKQKYWRILEDKTAHFMEASLKSMAILLNKDTKIYADFGLNFGMAFQIIDDLLDITQDAKTLGKPNFSDFKEGKTTLPYLLLYEKLNQHEQGLLISYFKQDSHEIIEWTKEKFKQYGIIEETLKTAQVYSKKALEAIKGENNLILEKLAQDVIYRTF</sequence>
<keyword evidence="3 6" id="KW-0808">Transferase</keyword>
<accession>E8QE83</accession>
<comment type="cofactor">
    <cofactor evidence="1">
        <name>Mg(2+)</name>
        <dbReference type="ChEBI" id="CHEBI:18420"/>
    </cofactor>
</comment>
<dbReference type="GO" id="GO:0046872">
    <property type="term" value="F:metal ion binding"/>
    <property type="evidence" value="ECO:0007669"/>
    <property type="project" value="UniProtKB-KW"/>
</dbReference>
<keyword evidence="5" id="KW-0460">Magnesium</keyword>
<proteinExistence type="inferred from homology"/>
<dbReference type="CDD" id="cd00685">
    <property type="entry name" value="Trans_IPPS_HT"/>
    <property type="match status" value="1"/>
</dbReference>
<dbReference type="Pfam" id="PF00348">
    <property type="entry name" value="polyprenyl_synt"/>
    <property type="match status" value="1"/>
</dbReference>
<dbReference type="GO" id="GO:0008299">
    <property type="term" value="P:isoprenoid biosynthetic process"/>
    <property type="evidence" value="ECO:0007669"/>
    <property type="project" value="InterPro"/>
</dbReference>
<dbReference type="SFLD" id="SFLDS00005">
    <property type="entry name" value="Isoprenoid_Synthase_Type_I"/>
    <property type="match status" value="1"/>
</dbReference>
<dbReference type="PROSITE" id="PS00444">
    <property type="entry name" value="POLYPRENYL_SYNTHASE_2"/>
    <property type="match status" value="1"/>
</dbReference>
<dbReference type="Proteomes" id="UP000009059">
    <property type="component" value="Chromosome"/>
</dbReference>
<dbReference type="AlphaFoldDB" id="E8QE83"/>
<reference evidence="8" key="1">
    <citation type="submission" date="2010-11" db="EMBL/GenBank/DDBJ databases">
        <title>Genome sequence of Helicobacter pylori strain India7.</title>
        <authorList>
            <person name="Kersulyte D."/>
            <person name="Mukhopadhyay A."/>
            <person name="Choudhury A."/>
            <person name="Nair G.B."/>
            <person name="Berg D.E."/>
        </authorList>
    </citation>
    <scope>NUCLEOTIDE SEQUENCE [LARGE SCALE GENOMIC DNA]</scope>
    <source>
        <strain evidence="8">India7</strain>
    </source>
</reference>
<dbReference type="HOGENOM" id="CLU_014015_2_0_7"/>
<dbReference type="InterPro" id="IPR000092">
    <property type="entry name" value="Polyprenyl_synt"/>
</dbReference>
<gene>
    <name evidence="7" type="ordered locus">HPIN_01075</name>
</gene>
<evidence type="ECO:0000256" key="1">
    <source>
        <dbReference type="ARBA" id="ARBA00001946"/>
    </source>
</evidence>
<dbReference type="InterPro" id="IPR008949">
    <property type="entry name" value="Isoprenoid_synthase_dom_sf"/>
</dbReference>
<evidence type="ECO:0000256" key="3">
    <source>
        <dbReference type="ARBA" id="ARBA00022679"/>
    </source>
</evidence>
<dbReference type="PANTHER" id="PTHR12001:SF69">
    <property type="entry name" value="ALL TRANS-POLYPRENYL-DIPHOSPHATE SYNTHASE PDSS1"/>
    <property type="match status" value="1"/>
</dbReference>
<dbReference type="PATRIC" id="fig|907238.3.peg.214"/>
<dbReference type="KEGG" id="hpn:HPIN_01075"/>
<name>E8QE83_HELP7</name>
<evidence type="ECO:0000313" key="7">
    <source>
        <dbReference type="EMBL" id="ADU79471.1"/>
    </source>
</evidence>
<keyword evidence="4" id="KW-0479">Metal-binding</keyword>
<dbReference type="SUPFAM" id="SSF48576">
    <property type="entry name" value="Terpenoid synthases"/>
    <property type="match status" value="1"/>
</dbReference>
<evidence type="ECO:0000256" key="5">
    <source>
        <dbReference type="ARBA" id="ARBA00022842"/>
    </source>
</evidence>
<organism evidence="7 8">
    <name type="scientific">Helicobacter pylori (strain India7)</name>
    <dbReference type="NCBI Taxonomy" id="907238"/>
    <lineage>
        <taxon>Bacteria</taxon>
        <taxon>Pseudomonadati</taxon>
        <taxon>Campylobacterota</taxon>
        <taxon>Epsilonproteobacteria</taxon>
        <taxon>Campylobacterales</taxon>
        <taxon>Helicobacteraceae</taxon>
        <taxon>Helicobacter</taxon>
    </lineage>
</organism>
<evidence type="ECO:0000313" key="8">
    <source>
        <dbReference type="Proteomes" id="UP000009059"/>
    </source>
</evidence>
<dbReference type="RefSeq" id="WP_001156713.1">
    <property type="nucleotide sequence ID" value="NC_017372.1"/>
</dbReference>
<protein>
    <submittedName>
        <fullName evidence="7">Putative octaprenyl-diphosphate synthase</fullName>
    </submittedName>
</protein>
<evidence type="ECO:0000256" key="6">
    <source>
        <dbReference type="RuleBase" id="RU004466"/>
    </source>
</evidence>
<dbReference type="Gene3D" id="1.10.600.10">
    <property type="entry name" value="Farnesyl Diphosphate Synthase"/>
    <property type="match status" value="1"/>
</dbReference>
<dbReference type="InterPro" id="IPR033749">
    <property type="entry name" value="Polyprenyl_synt_CS"/>
</dbReference>
<evidence type="ECO:0000256" key="4">
    <source>
        <dbReference type="ARBA" id="ARBA00022723"/>
    </source>
</evidence>